<evidence type="ECO:0000313" key="3">
    <source>
        <dbReference type="EMBL" id="QCT70136.1"/>
    </source>
</evidence>
<sequence length="71" mass="8140">MNTHTNNLKNYRIKQKLTHAQLGELAGISRQTIVLIEENHYSPSVRLAAKFANIFNTTIDSLFTHTLEEEN</sequence>
<proteinExistence type="predicted"/>
<protein>
    <submittedName>
        <fullName evidence="3">Transcriptional regulator</fullName>
    </submittedName>
</protein>
<dbReference type="RefSeq" id="WP_096919513.1">
    <property type="nucleotide sequence ID" value="NZ_CP029487.1"/>
</dbReference>
<dbReference type="AlphaFoldDB" id="A0A4V1GLK8"/>
<dbReference type="InterPro" id="IPR010982">
    <property type="entry name" value="Lambda_DNA-bd_dom_sf"/>
</dbReference>
<dbReference type="GO" id="GO:0003677">
    <property type="term" value="F:DNA binding"/>
    <property type="evidence" value="ECO:0007669"/>
    <property type="project" value="UniProtKB-KW"/>
</dbReference>
<dbReference type="CDD" id="cd00093">
    <property type="entry name" value="HTH_XRE"/>
    <property type="match status" value="1"/>
</dbReference>
<dbReference type="KEGG" id="emt:CPZ25_002015"/>
<reference evidence="3 4" key="1">
    <citation type="submission" date="2018-05" db="EMBL/GenBank/DDBJ databases">
        <title>Genome comparison of Eubacterium sp.</title>
        <authorList>
            <person name="Feng Y."/>
            <person name="Sanchez-Andrea I."/>
            <person name="Stams A.J.M."/>
            <person name="De Vos W.M."/>
        </authorList>
    </citation>
    <scope>NUCLEOTIDE SEQUENCE [LARGE SCALE GENOMIC DNA]</scope>
    <source>
        <strain evidence="3 4">YI</strain>
    </source>
</reference>
<dbReference type="Proteomes" id="UP000218387">
    <property type="component" value="Chromosome"/>
</dbReference>
<dbReference type="Pfam" id="PF01381">
    <property type="entry name" value="HTH_3"/>
    <property type="match status" value="1"/>
</dbReference>
<accession>A0A4V1GLK8</accession>
<organism evidence="3 4">
    <name type="scientific">Eubacterium maltosivorans</name>
    <dbReference type="NCBI Taxonomy" id="2041044"/>
    <lineage>
        <taxon>Bacteria</taxon>
        <taxon>Bacillati</taxon>
        <taxon>Bacillota</taxon>
        <taxon>Clostridia</taxon>
        <taxon>Eubacteriales</taxon>
        <taxon>Eubacteriaceae</taxon>
        <taxon>Eubacterium</taxon>
    </lineage>
</organism>
<dbReference type="Gene3D" id="1.10.260.40">
    <property type="entry name" value="lambda repressor-like DNA-binding domains"/>
    <property type="match status" value="1"/>
</dbReference>
<evidence type="ECO:0000313" key="4">
    <source>
        <dbReference type="Proteomes" id="UP000218387"/>
    </source>
</evidence>
<gene>
    <name evidence="3" type="ORF">CPZ25_002015</name>
</gene>
<dbReference type="PROSITE" id="PS50943">
    <property type="entry name" value="HTH_CROC1"/>
    <property type="match status" value="1"/>
</dbReference>
<feature type="domain" description="HTH cro/C1-type" evidence="2">
    <location>
        <begin position="8"/>
        <end position="62"/>
    </location>
</feature>
<dbReference type="SUPFAM" id="SSF47413">
    <property type="entry name" value="lambda repressor-like DNA-binding domains"/>
    <property type="match status" value="1"/>
</dbReference>
<name>A0A4V1GLK8_EUBML</name>
<keyword evidence="1" id="KW-0238">DNA-binding</keyword>
<dbReference type="InterPro" id="IPR001387">
    <property type="entry name" value="Cro/C1-type_HTH"/>
</dbReference>
<dbReference type="EMBL" id="CP029487">
    <property type="protein sequence ID" value="QCT70136.1"/>
    <property type="molecule type" value="Genomic_DNA"/>
</dbReference>
<keyword evidence="4" id="KW-1185">Reference proteome</keyword>
<dbReference type="PANTHER" id="PTHR46558">
    <property type="entry name" value="TRACRIPTIONAL REGULATORY PROTEIN-RELATED-RELATED"/>
    <property type="match status" value="1"/>
</dbReference>
<evidence type="ECO:0000259" key="2">
    <source>
        <dbReference type="PROSITE" id="PS50943"/>
    </source>
</evidence>
<dbReference type="SMART" id="SM00530">
    <property type="entry name" value="HTH_XRE"/>
    <property type="match status" value="1"/>
</dbReference>
<evidence type="ECO:0000256" key="1">
    <source>
        <dbReference type="ARBA" id="ARBA00023125"/>
    </source>
</evidence>
<dbReference type="PANTHER" id="PTHR46558:SF4">
    <property type="entry name" value="DNA-BIDING PHAGE PROTEIN"/>
    <property type="match status" value="1"/>
</dbReference>